<dbReference type="GO" id="GO:0006508">
    <property type="term" value="P:proteolysis"/>
    <property type="evidence" value="ECO:0007669"/>
    <property type="project" value="UniProtKB-KW"/>
</dbReference>
<evidence type="ECO:0000256" key="2">
    <source>
        <dbReference type="ARBA" id="ARBA00022670"/>
    </source>
</evidence>
<dbReference type="Pfam" id="PF01343">
    <property type="entry name" value="Peptidase_S49"/>
    <property type="match status" value="1"/>
</dbReference>
<gene>
    <name evidence="7" type="ORF">C8N35_101792</name>
</gene>
<dbReference type="EMBL" id="QAYG01000001">
    <property type="protein sequence ID" value="PTW62744.1"/>
    <property type="molecule type" value="Genomic_DNA"/>
</dbReference>
<evidence type="ECO:0000256" key="5">
    <source>
        <dbReference type="SAM" id="Phobius"/>
    </source>
</evidence>
<evidence type="ECO:0000256" key="4">
    <source>
        <dbReference type="ARBA" id="ARBA00022825"/>
    </source>
</evidence>
<keyword evidence="2 7" id="KW-0645">Protease</keyword>
<dbReference type="GO" id="GO:0008236">
    <property type="term" value="F:serine-type peptidase activity"/>
    <property type="evidence" value="ECO:0007669"/>
    <property type="project" value="UniProtKB-KW"/>
</dbReference>
<evidence type="ECO:0000256" key="3">
    <source>
        <dbReference type="ARBA" id="ARBA00022801"/>
    </source>
</evidence>
<keyword evidence="3" id="KW-0378">Hydrolase</keyword>
<dbReference type="InterPro" id="IPR029045">
    <property type="entry name" value="ClpP/crotonase-like_dom_sf"/>
</dbReference>
<comment type="caution">
    <text evidence="7">The sequence shown here is derived from an EMBL/GenBank/DDBJ whole genome shotgun (WGS) entry which is preliminary data.</text>
</comment>
<dbReference type="SUPFAM" id="SSF52096">
    <property type="entry name" value="ClpP/crotonase"/>
    <property type="match status" value="1"/>
</dbReference>
<organism evidence="7 8">
    <name type="scientific">Breoghania corrubedonensis</name>
    <dbReference type="NCBI Taxonomy" id="665038"/>
    <lineage>
        <taxon>Bacteria</taxon>
        <taxon>Pseudomonadati</taxon>
        <taxon>Pseudomonadota</taxon>
        <taxon>Alphaproteobacteria</taxon>
        <taxon>Hyphomicrobiales</taxon>
        <taxon>Stappiaceae</taxon>
        <taxon>Breoghania</taxon>
    </lineage>
</organism>
<evidence type="ECO:0000259" key="6">
    <source>
        <dbReference type="Pfam" id="PF01343"/>
    </source>
</evidence>
<evidence type="ECO:0000313" key="8">
    <source>
        <dbReference type="Proteomes" id="UP000244081"/>
    </source>
</evidence>
<keyword evidence="5" id="KW-0812">Transmembrane</keyword>
<accession>A0A2T5VG54</accession>
<feature type="domain" description="Peptidase S49" evidence="6">
    <location>
        <begin position="107"/>
        <end position="258"/>
    </location>
</feature>
<keyword evidence="5" id="KW-1133">Transmembrane helix</keyword>
<dbReference type="InterPro" id="IPR002142">
    <property type="entry name" value="Peptidase_S49"/>
</dbReference>
<evidence type="ECO:0000256" key="1">
    <source>
        <dbReference type="ARBA" id="ARBA00008683"/>
    </source>
</evidence>
<comment type="similarity">
    <text evidence="1">Belongs to the peptidase S49 family.</text>
</comment>
<reference evidence="7 8" key="1">
    <citation type="submission" date="2018-04" db="EMBL/GenBank/DDBJ databases">
        <title>Genomic Encyclopedia of Archaeal and Bacterial Type Strains, Phase II (KMG-II): from individual species to whole genera.</title>
        <authorList>
            <person name="Goeker M."/>
        </authorList>
    </citation>
    <scope>NUCLEOTIDE SEQUENCE [LARGE SCALE GENOMIC DNA]</scope>
    <source>
        <strain evidence="7 8">DSM 23382</strain>
    </source>
</reference>
<evidence type="ECO:0000313" key="7">
    <source>
        <dbReference type="EMBL" id="PTW62744.1"/>
    </source>
</evidence>
<keyword evidence="5" id="KW-0472">Membrane</keyword>
<dbReference type="InterPro" id="IPR047272">
    <property type="entry name" value="S49_SppA_C"/>
</dbReference>
<dbReference type="CDD" id="cd07023">
    <property type="entry name" value="S49_Sppa_N_C"/>
    <property type="match status" value="1"/>
</dbReference>
<dbReference type="InterPro" id="IPR004635">
    <property type="entry name" value="Pept_S49_SppA"/>
</dbReference>
<sequence>MTSDADMIVDRRRLRRKLTFWRVFAILGITAAIIVAGAYAFGVEGGAKSRPHIARLDISGLITDDRDRLKLIDRMTKSDAVKGVIVTVNSPGGSTTGGEGVVEALAKLRAKKPVVAHIGTVGASAGYMIAIAADHVIARRNSITASIGVLFQFGNAAKLLDTIGVKMEAVKSAPLKAEPDFYSETTPQARAMLASLVKDSYDWFVDFVAERRGLDQETARGLADGRVMTGNQALEAKLIDEVGGEDDARQWLVSKKGLDAGLPVIDWRKDDTGLGGLGFTGKVAQLFGKGVAEAVFGSTSIRKIVLPEALMLDGLVSVWQAPSIAETEMTGGANE</sequence>
<dbReference type="AlphaFoldDB" id="A0A2T5VG54"/>
<dbReference type="NCBIfam" id="TIGR00706">
    <property type="entry name" value="SppA_dom"/>
    <property type="match status" value="1"/>
</dbReference>
<feature type="transmembrane region" description="Helical" evidence="5">
    <location>
        <begin position="20"/>
        <end position="41"/>
    </location>
</feature>
<dbReference type="Gene3D" id="3.90.226.10">
    <property type="entry name" value="2-enoyl-CoA Hydratase, Chain A, domain 1"/>
    <property type="match status" value="2"/>
</dbReference>
<dbReference type="PANTHER" id="PTHR42987">
    <property type="entry name" value="PEPTIDASE S49"/>
    <property type="match status" value="1"/>
</dbReference>
<keyword evidence="8" id="KW-1185">Reference proteome</keyword>
<name>A0A2T5VG54_9HYPH</name>
<dbReference type="PANTHER" id="PTHR42987:SF6">
    <property type="entry name" value="PROTEINASE IV"/>
    <property type="match status" value="1"/>
</dbReference>
<proteinExistence type="inferred from homology"/>
<protein>
    <submittedName>
        <fullName evidence="7">Protease-4</fullName>
    </submittedName>
</protein>
<dbReference type="Proteomes" id="UP000244081">
    <property type="component" value="Unassembled WGS sequence"/>
</dbReference>
<keyword evidence="4" id="KW-0720">Serine protease</keyword>
<dbReference type="RefSeq" id="WP_107988268.1">
    <property type="nucleotide sequence ID" value="NZ_QAYG01000001.1"/>
</dbReference>
<dbReference type="OrthoDB" id="9764363at2"/>